<evidence type="ECO:0000313" key="2">
    <source>
        <dbReference type="EMBL" id="KAJ4753971.1"/>
    </source>
</evidence>
<sequence length="244" mass="27486">MGSGILHFSNDGRMAFVKKSLPPSLTSASPPPSLFDGTTRLYVAYTCPFAQHTWIARNYKVLQDKIKLIAIDLGDRPAWYKEKVYPENKVPSLEHNNEVKGESLNLIKYIDTHFEGPSLLPDDPAKQAFAEELLAYSDSFIDPVFSSIVSKGGNISADGVRRVIKFEDGPFFLGRDFSLVDVAYAPFVERYQFLLSDLKKYDITNGRPKLTSWIEELKKIEAYTTTNLDPQVILAHTKKKYGLA</sequence>
<dbReference type="AlphaFoldDB" id="A0AAV8CHN6"/>
<dbReference type="PRINTS" id="PR01625">
    <property type="entry name" value="GSTRNSFRASEO"/>
</dbReference>
<dbReference type="SUPFAM" id="SSF47616">
    <property type="entry name" value="GST C-terminal domain-like"/>
    <property type="match status" value="1"/>
</dbReference>
<keyword evidence="3" id="KW-1185">Reference proteome</keyword>
<dbReference type="Gene3D" id="3.40.30.10">
    <property type="entry name" value="Glutaredoxin"/>
    <property type="match status" value="1"/>
</dbReference>
<dbReference type="InterPro" id="IPR005442">
    <property type="entry name" value="GST_omega"/>
</dbReference>
<gene>
    <name evidence="2" type="ORF">LUZ62_088376</name>
</gene>
<dbReference type="PROSITE" id="PS50404">
    <property type="entry name" value="GST_NTER"/>
    <property type="match status" value="1"/>
</dbReference>
<reference evidence="2" key="1">
    <citation type="submission" date="2022-08" db="EMBL/GenBank/DDBJ databases">
        <authorList>
            <person name="Marques A."/>
        </authorList>
    </citation>
    <scope>NUCLEOTIDE SEQUENCE</scope>
    <source>
        <strain evidence="2">RhyPub2mFocal</strain>
        <tissue evidence="2">Leaves</tissue>
    </source>
</reference>
<name>A0AAV8CHN6_9POAL</name>
<organism evidence="2 3">
    <name type="scientific">Rhynchospora pubera</name>
    <dbReference type="NCBI Taxonomy" id="906938"/>
    <lineage>
        <taxon>Eukaryota</taxon>
        <taxon>Viridiplantae</taxon>
        <taxon>Streptophyta</taxon>
        <taxon>Embryophyta</taxon>
        <taxon>Tracheophyta</taxon>
        <taxon>Spermatophyta</taxon>
        <taxon>Magnoliopsida</taxon>
        <taxon>Liliopsida</taxon>
        <taxon>Poales</taxon>
        <taxon>Cyperaceae</taxon>
        <taxon>Cyperoideae</taxon>
        <taxon>Rhynchosporeae</taxon>
        <taxon>Rhynchospora</taxon>
    </lineage>
</organism>
<dbReference type="PANTHER" id="PTHR44328:SF16">
    <property type="entry name" value="PROTEIN IN2-1 HOMOLOG B"/>
    <property type="match status" value="1"/>
</dbReference>
<evidence type="ECO:0000259" key="1">
    <source>
        <dbReference type="PROSITE" id="PS50404"/>
    </source>
</evidence>
<evidence type="ECO:0000313" key="3">
    <source>
        <dbReference type="Proteomes" id="UP001140206"/>
    </source>
</evidence>
<dbReference type="PANTHER" id="PTHR44328">
    <property type="entry name" value="GLUTATHIONE S-TRANSFERASE L1"/>
    <property type="match status" value="1"/>
</dbReference>
<comment type="caution">
    <text evidence="2">The sequence shown here is derived from an EMBL/GenBank/DDBJ whole genome shotgun (WGS) entry which is preliminary data.</text>
</comment>
<dbReference type="EMBL" id="JAMFTS010000005">
    <property type="protein sequence ID" value="KAJ4753971.1"/>
    <property type="molecule type" value="Genomic_DNA"/>
</dbReference>
<dbReference type="InterPro" id="IPR044629">
    <property type="entry name" value="GSTL1/2/3"/>
</dbReference>
<dbReference type="Proteomes" id="UP001140206">
    <property type="component" value="Chromosome 5"/>
</dbReference>
<proteinExistence type="predicted"/>
<dbReference type="SFLD" id="SFLDS00019">
    <property type="entry name" value="Glutathione_Transferase_(cytos"/>
    <property type="match status" value="1"/>
</dbReference>
<accession>A0AAV8CHN6</accession>
<dbReference type="SFLD" id="SFLDG00358">
    <property type="entry name" value="Main_(cytGST)"/>
    <property type="match status" value="1"/>
</dbReference>
<protein>
    <submittedName>
        <fullName evidence="2">Glutathione S-transferase</fullName>
    </submittedName>
</protein>
<feature type="domain" description="GST N-terminal" evidence="1">
    <location>
        <begin position="37"/>
        <end position="118"/>
    </location>
</feature>
<dbReference type="Gene3D" id="1.20.1050.10">
    <property type="match status" value="1"/>
</dbReference>
<dbReference type="GO" id="GO:0004364">
    <property type="term" value="F:glutathione transferase activity"/>
    <property type="evidence" value="ECO:0007669"/>
    <property type="project" value="InterPro"/>
</dbReference>
<dbReference type="InterPro" id="IPR004045">
    <property type="entry name" value="Glutathione_S-Trfase_N"/>
</dbReference>
<dbReference type="InterPro" id="IPR036282">
    <property type="entry name" value="Glutathione-S-Trfase_C_sf"/>
</dbReference>
<dbReference type="InterPro" id="IPR036249">
    <property type="entry name" value="Thioredoxin-like_sf"/>
</dbReference>
<dbReference type="InterPro" id="IPR040079">
    <property type="entry name" value="Glutathione_S-Trfase"/>
</dbReference>
<dbReference type="FunFam" id="3.40.30.10:FF:000091">
    <property type="entry name" value="Glutathione S-transferase L2, chloroplastic"/>
    <property type="match status" value="1"/>
</dbReference>
<dbReference type="SUPFAM" id="SSF52833">
    <property type="entry name" value="Thioredoxin-like"/>
    <property type="match status" value="1"/>
</dbReference>
<dbReference type="Pfam" id="PF13417">
    <property type="entry name" value="GST_N_3"/>
    <property type="match status" value="1"/>
</dbReference>
<dbReference type="GO" id="GO:0005737">
    <property type="term" value="C:cytoplasm"/>
    <property type="evidence" value="ECO:0007669"/>
    <property type="project" value="InterPro"/>
</dbReference>
<dbReference type="Pfam" id="PF13410">
    <property type="entry name" value="GST_C_2"/>
    <property type="match status" value="1"/>
</dbReference>